<reference evidence="2" key="1">
    <citation type="submission" date="2016-10" db="EMBL/GenBank/DDBJ databases">
        <authorList>
            <person name="Varghese N."/>
            <person name="Submissions S."/>
        </authorList>
    </citation>
    <scope>NUCLEOTIDE SEQUENCE [LARGE SCALE GENOMIC DNA]</scope>
    <source>
        <strain evidence="2">DSM 22427</strain>
    </source>
</reference>
<evidence type="ECO:0000313" key="2">
    <source>
        <dbReference type="Proteomes" id="UP000199199"/>
    </source>
</evidence>
<dbReference type="EMBL" id="FOZS01000003">
    <property type="protein sequence ID" value="SFS89990.1"/>
    <property type="molecule type" value="Genomic_DNA"/>
</dbReference>
<sequence length="76" mass="8258">MWFAGSNAYKWLEAASYVLAGGDVDSDAWLDESRRNELRERVDGVIDLGAVLRKVTGTSIPISLSRNPTSAGRTST</sequence>
<accession>A0A1I6TLH9</accession>
<dbReference type="AlphaFoldDB" id="A0A1I6TLH9"/>
<name>A0A1I6TLH9_9EURY</name>
<dbReference type="Proteomes" id="UP000199199">
    <property type="component" value="Unassembled WGS sequence"/>
</dbReference>
<gene>
    <name evidence="1" type="ORF">SAMN04488556_3205</name>
</gene>
<organism evidence="1 2">
    <name type="scientific">Halostagnicola kamekurae</name>
    <dbReference type="NCBI Taxonomy" id="619731"/>
    <lineage>
        <taxon>Archaea</taxon>
        <taxon>Methanobacteriati</taxon>
        <taxon>Methanobacteriota</taxon>
        <taxon>Stenosarchaea group</taxon>
        <taxon>Halobacteria</taxon>
        <taxon>Halobacteriales</taxon>
        <taxon>Natrialbaceae</taxon>
        <taxon>Halostagnicola</taxon>
    </lineage>
</organism>
<proteinExistence type="predicted"/>
<protein>
    <submittedName>
        <fullName evidence="1">Uncharacterized protein</fullName>
    </submittedName>
</protein>
<keyword evidence="2" id="KW-1185">Reference proteome</keyword>
<evidence type="ECO:0000313" key="1">
    <source>
        <dbReference type="EMBL" id="SFS89990.1"/>
    </source>
</evidence>
<dbReference type="RefSeq" id="WP_245779505.1">
    <property type="nucleotide sequence ID" value="NZ_FOZS01000003.1"/>
</dbReference>